<dbReference type="InterPro" id="IPR038722">
    <property type="entry name" value="Ner_HTH_dom"/>
</dbReference>
<evidence type="ECO:0000256" key="5">
    <source>
        <dbReference type="SAM" id="MobiDB-lite"/>
    </source>
</evidence>
<dbReference type="GO" id="GO:0003677">
    <property type="term" value="F:DNA binding"/>
    <property type="evidence" value="ECO:0007669"/>
    <property type="project" value="UniProtKB-KW"/>
</dbReference>
<evidence type="ECO:0000256" key="2">
    <source>
        <dbReference type="ARBA" id="ARBA00023015"/>
    </source>
</evidence>
<evidence type="ECO:0000259" key="6">
    <source>
        <dbReference type="Pfam" id="PF13693"/>
    </source>
</evidence>
<comment type="similarity">
    <text evidence="1">Belongs to the ner transcriptional regulatory family.</text>
</comment>
<keyword evidence="8" id="KW-1185">Reference proteome</keyword>
<dbReference type="EMBL" id="MDEO01000036">
    <property type="protein sequence ID" value="OCX13167.1"/>
    <property type="molecule type" value="Genomic_DNA"/>
</dbReference>
<evidence type="ECO:0000256" key="1">
    <source>
        <dbReference type="ARBA" id="ARBA00006157"/>
    </source>
</evidence>
<organism evidence="7 8">
    <name type="scientific">Mesorhizobium hungaricum</name>
    <dbReference type="NCBI Taxonomy" id="1566387"/>
    <lineage>
        <taxon>Bacteria</taxon>
        <taxon>Pseudomonadati</taxon>
        <taxon>Pseudomonadota</taxon>
        <taxon>Alphaproteobacteria</taxon>
        <taxon>Hyphomicrobiales</taxon>
        <taxon>Phyllobacteriaceae</taxon>
        <taxon>Mesorhizobium</taxon>
    </lineage>
</organism>
<dbReference type="OrthoDB" id="531446at2"/>
<sequence length="96" mass="10859">MDPIARSAKIKADLFTAGYVLLDVDRRHKLPLGTASRTLWEPNSLGEVAIAAALACEPHELWPERYDASGQRLSPQPPKNYLRPQPRWQRRNDKAA</sequence>
<keyword evidence="2" id="KW-0805">Transcription regulation</keyword>
<protein>
    <recommendedName>
        <fullName evidence="6">Ner winged helix-turn-helix DNA-binding domain-containing protein</fullName>
    </recommendedName>
</protein>
<name>A0A1C2DEM3_9HYPH</name>
<gene>
    <name evidence="7" type="ORF">QV13_26940</name>
</gene>
<reference evidence="7 8" key="1">
    <citation type="submission" date="2016-08" db="EMBL/GenBank/DDBJ databases">
        <title>Whole genome sequence of Mesorhizobium sp. strain UASWS1009 isolated from industrial sewage.</title>
        <authorList>
            <person name="Crovadore J."/>
            <person name="Calmin G."/>
            <person name="Chablais R."/>
            <person name="Cochard B."/>
            <person name="Lefort F."/>
        </authorList>
    </citation>
    <scope>NUCLEOTIDE SEQUENCE [LARGE SCALE GENOMIC DNA]</scope>
    <source>
        <strain evidence="7 8">UASWS1009</strain>
    </source>
</reference>
<dbReference type="InterPro" id="IPR010982">
    <property type="entry name" value="Lambda_DNA-bd_dom_sf"/>
</dbReference>
<evidence type="ECO:0000256" key="4">
    <source>
        <dbReference type="ARBA" id="ARBA00023163"/>
    </source>
</evidence>
<dbReference type="SUPFAM" id="SSF47413">
    <property type="entry name" value="lambda repressor-like DNA-binding domains"/>
    <property type="match status" value="1"/>
</dbReference>
<evidence type="ECO:0000256" key="3">
    <source>
        <dbReference type="ARBA" id="ARBA00023125"/>
    </source>
</evidence>
<keyword evidence="3" id="KW-0238">DNA-binding</keyword>
<feature type="region of interest" description="Disordered" evidence="5">
    <location>
        <begin position="67"/>
        <end position="96"/>
    </location>
</feature>
<accession>A0A1C2DEM3</accession>
<comment type="caution">
    <text evidence="7">The sequence shown here is derived from an EMBL/GenBank/DDBJ whole genome shotgun (WGS) entry which is preliminary data.</text>
</comment>
<dbReference type="Proteomes" id="UP000094412">
    <property type="component" value="Unassembled WGS sequence"/>
</dbReference>
<proteinExistence type="inferred from homology"/>
<dbReference type="Pfam" id="PF13693">
    <property type="entry name" value="HTH_35"/>
    <property type="match status" value="1"/>
</dbReference>
<evidence type="ECO:0000313" key="7">
    <source>
        <dbReference type="EMBL" id="OCX13167.1"/>
    </source>
</evidence>
<evidence type="ECO:0000313" key="8">
    <source>
        <dbReference type="Proteomes" id="UP000094412"/>
    </source>
</evidence>
<dbReference type="Gene3D" id="1.10.260.40">
    <property type="entry name" value="lambda repressor-like DNA-binding domains"/>
    <property type="match status" value="1"/>
</dbReference>
<keyword evidence="4" id="KW-0804">Transcription</keyword>
<dbReference type="AlphaFoldDB" id="A0A1C2DEM3"/>
<feature type="domain" description="Ner winged helix-turn-helix DNA-binding" evidence="6">
    <location>
        <begin position="8"/>
        <end position="75"/>
    </location>
</feature>
<dbReference type="RefSeq" id="WP_036254983.1">
    <property type="nucleotide sequence ID" value="NZ_MDEO01000036.1"/>
</dbReference>